<dbReference type="InterPro" id="IPR011990">
    <property type="entry name" value="TPR-like_helical_dom_sf"/>
</dbReference>
<dbReference type="GO" id="GO:0005737">
    <property type="term" value="C:cytoplasm"/>
    <property type="evidence" value="ECO:0007669"/>
    <property type="project" value="TreeGrafter"/>
</dbReference>
<evidence type="ECO:0000256" key="1">
    <source>
        <dbReference type="ARBA" id="ARBA00022741"/>
    </source>
</evidence>
<dbReference type="Pfam" id="PF00196">
    <property type="entry name" value="GerE"/>
    <property type="match status" value="1"/>
</dbReference>
<dbReference type="SUPFAM" id="SSF52540">
    <property type="entry name" value="P-loop containing nucleoside triphosphate hydrolases"/>
    <property type="match status" value="1"/>
</dbReference>
<keyword evidence="5" id="KW-1185">Reference proteome</keyword>
<dbReference type="Proteomes" id="UP000677413">
    <property type="component" value="Unassembled WGS sequence"/>
</dbReference>
<dbReference type="Pfam" id="PF13191">
    <property type="entry name" value="AAA_16"/>
    <property type="match status" value="1"/>
</dbReference>
<dbReference type="SMART" id="SM00421">
    <property type="entry name" value="HTH_LUXR"/>
    <property type="match status" value="1"/>
</dbReference>
<dbReference type="InterPro" id="IPR000792">
    <property type="entry name" value="Tscrpt_reg_LuxR_C"/>
</dbReference>
<keyword evidence="1" id="KW-0547">Nucleotide-binding</keyword>
<dbReference type="PANTHER" id="PTHR16305:SF35">
    <property type="entry name" value="TRANSCRIPTIONAL ACTIVATOR DOMAIN"/>
    <property type="match status" value="1"/>
</dbReference>
<dbReference type="PROSITE" id="PS50043">
    <property type="entry name" value="HTH_LUXR_2"/>
    <property type="match status" value="1"/>
</dbReference>
<sequence>MTSSAPRRGLRGRRAECGALAEVIAGARSGQGQVLVLRGEAGVGKSVLTEYLVASATGCQILRAVGVESEMELAYAGLHQLCVPLMGSLDRIPVPQRAALAVAFGLSAGSAPDRFLVGLAVLSLLAEASEEQPIVCVVDDAQWLDQVSAQTLSFVARRLLAERVALVFAVRVPTPDASGDHFGGLREIVVRGLHDDDARALLESVVPGRLDEHVRDRIVAETRGNPLALLELTRGLSAAELAGGFGRPDTRPLASQIEESYLRRIGSLPAAAQRLLLAAAAEPLGDAPLLRRVAERLDIAPDAAVAAEAAGLIEFGTRVRFRHPLVRSAAYRGADPTVRRDVHRALAEATDAVLDSDRQAWHRAHAALDPDEELAAELERSAGRAEARGGIAAAAAFLRRATELTPDSERRATRAAAAAQAAFAAGSPDAALELLAAARLSRPDEAQQARQTWLRAQIVFARRRGGQALPLLLDAAGRLARVDGAQAREAYLDAIGAAVFAGRLPDHVDVREVAEAARTAPPGARPPRPSDLLLDALVTWFADGCVRGAPPLRAALSAFRQASGADGDDVMRWLWLTWLAAGDLWDDETWYELTTHAVRSARDAGALNFLPLALGYRAAMHVHAGDFGLAAMLVGEADSIMEVTGHSPMSYPALLLMAWSGDPRAETVIRSGIEEAVSWGEGRAIGLGHYLLSVLYNGFGRYQDALAHGEQVLEYEDMSVVGFALAEVVESAVRSGVHETAAVALRRLEERAGASDTDWALGVLARSRALLSDGPEAERWYREAVDRLGRSRIAVQLARTHLLYGEWLRRENRRVDARQHLRTAHEALRGFGAVAFAERARRELVATGETLRPRQVDTGGVREVLTAQEGQIARLAADGMTNSEIGAALFISPRTVEWHLGKVFTKLDVKSRNKLRAALPDV</sequence>
<evidence type="ECO:0000256" key="2">
    <source>
        <dbReference type="ARBA" id="ARBA00022840"/>
    </source>
</evidence>
<gene>
    <name evidence="4" type="ORF">J8N05_19795</name>
</gene>
<dbReference type="CDD" id="cd06170">
    <property type="entry name" value="LuxR_C_like"/>
    <property type="match status" value="1"/>
</dbReference>
<dbReference type="InterPro" id="IPR036388">
    <property type="entry name" value="WH-like_DNA-bd_sf"/>
</dbReference>
<dbReference type="InterPro" id="IPR027417">
    <property type="entry name" value="P-loop_NTPase"/>
</dbReference>
<dbReference type="AlphaFoldDB" id="A0A940XZA4"/>
<organism evidence="4 5">
    <name type="scientific">Streptomyces liliiviolaceus</name>
    <dbReference type="NCBI Taxonomy" id="2823109"/>
    <lineage>
        <taxon>Bacteria</taxon>
        <taxon>Bacillati</taxon>
        <taxon>Actinomycetota</taxon>
        <taxon>Actinomycetes</taxon>
        <taxon>Kitasatosporales</taxon>
        <taxon>Streptomycetaceae</taxon>
        <taxon>Streptomyces</taxon>
    </lineage>
</organism>
<accession>A0A940XZA4</accession>
<dbReference type="RefSeq" id="WP_210884601.1">
    <property type="nucleotide sequence ID" value="NZ_JAGPYQ010000001.1"/>
</dbReference>
<dbReference type="SUPFAM" id="SSF48452">
    <property type="entry name" value="TPR-like"/>
    <property type="match status" value="1"/>
</dbReference>
<dbReference type="InterPro" id="IPR016032">
    <property type="entry name" value="Sig_transdc_resp-reg_C-effctor"/>
</dbReference>
<proteinExistence type="predicted"/>
<dbReference type="EMBL" id="JAGPYQ010000001">
    <property type="protein sequence ID" value="MBQ0850432.1"/>
    <property type="molecule type" value="Genomic_DNA"/>
</dbReference>
<reference evidence="4 5" key="1">
    <citation type="submission" date="2021-04" db="EMBL/GenBank/DDBJ databases">
        <authorList>
            <person name="Tang X."/>
            <person name="Zhou X."/>
            <person name="Chen X."/>
            <person name="Cernava T."/>
            <person name="Zhang C."/>
        </authorList>
    </citation>
    <scope>NUCLEOTIDE SEQUENCE [LARGE SCALE GENOMIC DNA]</scope>
    <source>
        <strain evidence="4 5">BH-SS-21</strain>
    </source>
</reference>
<comment type="caution">
    <text evidence="4">The sequence shown here is derived from an EMBL/GenBank/DDBJ whole genome shotgun (WGS) entry which is preliminary data.</text>
</comment>
<evidence type="ECO:0000259" key="3">
    <source>
        <dbReference type="PROSITE" id="PS50043"/>
    </source>
</evidence>
<dbReference type="Gene3D" id="1.10.10.10">
    <property type="entry name" value="Winged helix-like DNA-binding domain superfamily/Winged helix DNA-binding domain"/>
    <property type="match status" value="1"/>
</dbReference>
<name>A0A940XZA4_9ACTN</name>
<feature type="domain" description="HTH luxR-type" evidence="3">
    <location>
        <begin position="858"/>
        <end position="922"/>
    </location>
</feature>
<dbReference type="GO" id="GO:0003677">
    <property type="term" value="F:DNA binding"/>
    <property type="evidence" value="ECO:0007669"/>
    <property type="project" value="InterPro"/>
</dbReference>
<evidence type="ECO:0000313" key="4">
    <source>
        <dbReference type="EMBL" id="MBQ0850432.1"/>
    </source>
</evidence>
<dbReference type="GO" id="GO:0005524">
    <property type="term" value="F:ATP binding"/>
    <property type="evidence" value="ECO:0007669"/>
    <property type="project" value="UniProtKB-KW"/>
</dbReference>
<dbReference type="PRINTS" id="PR00038">
    <property type="entry name" value="HTHLUXR"/>
</dbReference>
<keyword evidence="2" id="KW-0067">ATP-binding</keyword>
<dbReference type="GO" id="GO:0006355">
    <property type="term" value="P:regulation of DNA-templated transcription"/>
    <property type="evidence" value="ECO:0007669"/>
    <property type="project" value="InterPro"/>
</dbReference>
<dbReference type="SUPFAM" id="SSF46894">
    <property type="entry name" value="C-terminal effector domain of the bipartite response regulators"/>
    <property type="match status" value="1"/>
</dbReference>
<protein>
    <submittedName>
        <fullName evidence="4">AAA family ATPase</fullName>
    </submittedName>
</protein>
<evidence type="ECO:0000313" key="5">
    <source>
        <dbReference type="Proteomes" id="UP000677413"/>
    </source>
</evidence>
<dbReference type="InterPro" id="IPR041664">
    <property type="entry name" value="AAA_16"/>
</dbReference>
<dbReference type="PANTHER" id="PTHR16305">
    <property type="entry name" value="TESTICULAR SOLUBLE ADENYLYL CYCLASE"/>
    <property type="match status" value="1"/>
</dbReference>
<dbReference type="GO" id="GO:0004016">
    <property type="term" value="F:adenylate cyclase activity"/>
    <property type="evidence" value="ECO:0007669"/>
    <property type="project" value="TreeGrafter"/>
</dbReference>